<gene>
    <name evidence="3" type="primary">106089089</name>
</gene>
<reference evidence="3" key="1">
    <citation type="submission" date="2020-05" db="UniProtKB">
        <authorList>
            <consortium name="EnsemblMetazoa"/>
        </authorList>
    </citation>
    <scope>IDENTIFICATION</scope>
    <source>
        <strain evidence="3">USDA</strain>
    </source>
</reference>
<feature type="region of interest" description="Disordered" evidence="2">
    <location>
        <begin position="415"/>
        <end position="434"/>
    </location>
</feature>
<feature type="region of interest" description="Disordered" evidence="2">
    <location>
        <begin position="836"/>
        <end position="928"/>
    </location>
</feature>
<feature type="region of interest" description="Disordered" evidence="2">
    <location>
        <begin position="1854"/>
        <end position="1884"/>
    </location>
</feature>
<feature type="region of interest" description="Disordered" evidence="2">
    <location>
        <begin position="1599"/>
        <end position="1621"/>
    </location>
</feature>
<feature type="compositionally biased region" description="Basic and acidic residues" evidence="2">
    <location>
        <begin position="1081"/>
        <end position="1105"/>
    </location>
</feature>
<feature type="compositionally biased region" description="Low complexity" evidence="2">
    <location>
        <begin position="897"/>
        <end position="910"/>
    </location>
</feature>
<feature type="compositionally biased region" description="Low complexity" evidence="2">
    <location>
        <begin position="767"/>
        <end position="785"/>
    </location>
</feature>
<feature type="compositionally biased region" description="Low complexity" evidence="2">
    <location>
        <begin position="872"/>
        <end position="882"/>
    </location>
</feature>
<feature type="compositionally biased region" description="Polar residues" evidence="2">
    <location>
        <begin position="849"/>
        <end position="871"/>
    </location>
</feature>
<name>A0A1I8NMC2_STOCA</name>
<feature type="compositionally biased region" description="Low complexity" evidence="2">
    <location>
        <begin position="1855"/>
        <end position="1881"/>
    </location>
</feature>
<organism evidence="3 4">
    <name type="scientific">Stomoxys calcitrans</name>
    <name type="common">Stable fly</name>
    <name type="synonym">Conops calcitrans</name>
    <dbReference type="NCBI Taxonomy" id="35570"/>
    <lineage>
        <taxon>Eukaryota</taxon>
        <taxon>Metazoa</taxon>
        <taxon>Ecdysozoa</taxon>
        <taxon>Arthropoda</taxon>
        <taxon>Hexapoda</taxon>
        <taxon>Insecta</taxon>
        <taxon>Pterygota</taxon>
        <taxon>Neoptera</taxon>
        <taxon>Endopterygota</taxon>
        <taxon>Diptera</taxon>
        <taxon>Brachycera</taxon>
        <taxon>Muscomorpha</taxon>
        <taxon>Muscoidea</taxon>
        <taxon>Muscidae</taxon>
        <taxon>Stomoxys</taxon>
    </lineage>
</organism>
<proteinExistence type="predicted"/>
<feature type="compositionally biased region" description="Low complexity" evidence="2">
    <location>
        <begin position="259"/>
        <end position="278"/>
    </location>
</feature>
<feature type="region of interest" description="Disordered" evidence="2">
    <location>
        <begin position="1905"/>
        <end position="1926"/>
    </location>
</feature>
<feature type="compositionally biased region" description="Basic and acidic residues" evidence="2">
    <location>
        <begin position="1113"/>
        <end position="1128"/>
    </location>
</feature>
<dbReference type="Proteomes" id="UP000095300">
    <property type="component" value="Unassembled WGS sequence"/>
</dbReference>
<feature type="region of interest" description="Disordered" evidence="2">
    <location>
        <begin position="116"/>
        <end position="176"/>
    </location>
</feature>
<dbReference type="STRING" id="35570.A0A1I8NMC2"/>
<evidence type="ECO:0000313" key="3">
    <source>
        <dbReference type="EnsemblMetazoa" id="SCAU000272-PA"/>
    </source>
</evidence>
<feature type="compositionally biased region" description="Low complexity" evidence="2">
    <location>
        <begin position="919"/>
        <end position="928"/>
    </location>
</feature>
<sequence>MSNARELALLEKWTSSSDGATILPGLSSPTSPKATKFCCCPNRRRYTLKQPKLTTTLHVRNIFVDNDFNFIDDTTTENDDDEEDGENAENGQGDNNIEEILLYDKKNYKRAVSWPSARRTLKNSNRNHNNNQNNNNNNNSKLTKPIEVSVEAPKENRSRIQVTATATATKSAASSANDYDDIVEVAAKNSAGGISASESTEKFKIAEAETNEWRRHDKSCHNNRNNCLTKNDEQQNERKSNNDYDDDRCSLEEESLRVQQEQQGNEQQQHLGHDQQSQPTKCGLRKSLKPLPIGNDEGRDVTSSTSSTSQSNCFNYSSTKNGEQCLGISRLLASPKNLKANEQNAAIATTKTSPIIQRLSEIREIKDSLCKQTLSNTTATQQQQQHPEHCNNCQFCFNQSCRNFSQLQQSLQDIDNNSNTSKNRQPFSPIGNNQKMTITTNTSTNVANSFQEPGVVAVASPKQPTDIGSGLSLTAAMNNDMSSLPPATARTQVPPSTLMLATSNNRPTSPNNTQLLSLTPASSHQQCNTPSSPLTTTVIKTTMVKRSPANESTTSPTAASASAATSPTSASLTLEKSLAFITTTSPFCNNVPHYPQQDAPSMATKENKPANTSNKCLSDAKGTLLPKVAVSSSTTPMSVKERIAALVAGNEQNQKQHDNNFINNRTSMKNQCNKTMRSTSLQQQSNMTYPQRHGQAATSVFNSSSNMCQQSLSPTTLRARKASLVADEVDSGPMDGNETNLLLTSKATNAGNEGEVVEDINDNLNRTNTTTTTTPTSSLSQTASSGMGRLSAKPSPSDDTHKPSHGSVTNNHMAYHNAAVNKYGSSGGAAATATATATSPSTSSSNSAMTVDSRTQQRSILSNTNRNQSLPTSSGSAATSSSNDTNGDNRLYDLTVSATPTTSPISNTSPQGDGDGNETEAATTSTSSRNKLEALANLDLALNLYNLPLDLDDDDDPYFVLQEYLERVKHEINEVFELHKARQKAQQQQQQHQEQQAVPPFESDTNTTGTSIENQIIDTLKAAVSNDELSRSTESDSGFDSATGGGRRGAGAGAASASTPQLDVGSNKLPSRAKVTTTSTDAKENDNKKASRPQEDNSDSRRRLMENATKTEMPLRDAKQQTSKDPKPPKHSTMIPNTEQGIQEQHLLEAVSTRTLPASLPCSSLASTSVSTVDTAAAVTAANISSAIVAAPSSSTLKRLRKQLQTKSPAEVATDDVNMWANKFLRDLDNLMASDKATNMTMMPTSTTTTTTTSSSTANSLLVASRNSISPGPTSPMLLSAAATAVIQSRYGKGAHDRYVVGPGSAAHDHHHQHQLSSGTGCGTTAATTSSTNGIVLRPEKHATIPLQSFNLDCRRLDNAGAQASAAGSGGNVTRTNVAYLRTLSAPTPSASQTIYHSLLHGNNDQLTSSSAGGKVISPKAQLGQRNSLAATGVGSYSLNASLDHHQNSNLTNFQSNDAAATSTDMSHGDIKSPMSSAAKLKPTTILKIEETSSKAVAGTVGAPSTLLQCSTPIAESAPTPTPTAADVESLHQKRLRQLNMEMDNLRNTSIDQSQQLSALMQQNHYCNGGGGGGGVGAGGQSSSNGNKHKTLMTTSSCAMPKKASTSNGTAATNATSSSMGSAATTMTCNRQQQQTPANVAATSYLLHGSDATKKGSTSTIWTSEESILRSVGAVDEDNNSTSSSACEEASGALSSGKSGISLDSSGVENDNNESGIGTATPPKDMSYWKSMPHHHHGHHHHHHHHHHNQQDNESVSSLEALRKIQFQKGSSVTSSDDPDLLEVLSLCDETHNDGEEDGEGRANHNLSSLKPQNNEEEEEDMDDDYDMVDEEDEGHDEFEIATYCDCDCTEDGDASSASAGSSGNRTNSSSINNGSLSDSNGSGGVVLRRKYAASPIMVPQKCRSHSLDTSSLPNSYHQQQHQGQGLHGIAANGHHHMHVGQHAQLARKLQHLRDRQKDRNQLSLALRQEPFQSLLAPTHFHELPSPSSASLHSGHEILDTQELSTKSNSAPLLLKQEKRLDDFANQNVTLRYSRSQSDRYLADCAYWKGRQVQVQLMILRLFQCLFGIISTL</sequence>
<feature type="compositionally biased region" description="Polar residues" evidence="2">
    <location>
        <begin position="1908"/>
        <end position="1917"/>
    </location>
</feature>
<feature type="compositionally biased region" description="Low complexity" evidence="2">
    <location>
        <begin position="984"/>
        <end position="996"/>
    </location>
</feature>
<feature type="compositionally biased region" description="Low complexity" evidence="2">
    <location>
        <begin position="123"/>
        <end position="139"/>
    </location>
</feature>
<feature type="compositionally biased region" description="Low complexity" evidence="2">
    <location>
        <begin position="552"/>
        <end position="569"/>
    </location>
</feature>
<feature type="compositionally biased region" description="Low complexity" evidence="2">
    <location>
        <begin position="1604"/>
        <end position="1621"/>
    </location>
</feature>
<feature type="compositionally biased region" description="Polar residues" evidence="2">
    <location>
        <begin position="1708"/>
        <end position="1718"/>
    </location>
</feature>
<feature type="compositionally biased region" description="Low complexity" evidence="2">
    <location>
        <begin position="163"/>
        <end position="176"/>
    </location>
</feature>
<feature type="region of interest" description="Disordered" evidence="2">
    <location>
        <begin position="1673"/>
        <end position="1757"/>
    </location>
</feature>
<feature type="compositionally biased region" description="Acidic residues" evidence="2">
    <location>
        <begin position="1815"/>
        <end position="1824"/>
    </location>
</feature>
<accession>A0A1I8NMC2</accession>
<feature type="region of interest" description="Disordered" evidence="2">
    <location>
        <begin position="1791"/>
        <end position="1824"/>
    </location>
</feature>
<feature type="region of interest" description="Disordered" evidence="2">
    <location>
        <begin position="980"/>
        <end position="1009"/>
    </location>
</feature>
<dbReference type="EnsemblMetazoa" id="SCAU000272-RA">
    <property type="protein sequence ID" value="SCAU000272-PA"/>
    <property type="gene ID" value="SCAU000272"/>
</dbReference>
<feature type="compositionally biased region" description="Gly residues" evidence="2">
    <location>
        <begin position="1043"/>
        <end position="1052"/>
    </location>
</feature>
<feature type="compositionally biased region" description="Low complexity" evidence="2">
    <location>
        <begin position="836"/>
        <end position="848"/>
    </location>
</feature>
<feature type="region of interest" description="Disordered" evidence="2">
    <location>
        <begin position="546"/>
        <end position="569"/>
    </location>
</feature>
<protein>
    <submittedName>
        <fullName evidence="3">Uncharacterized protein</fullName>
    </submittedName>
</protein>
<feature type="region of interest" description="Disordered" evidence="2">
    <location>
        <begin position="748"/>
        <end position="810"/>
    </location>
</feature>
<dbReference type="VEuPathDB" id="VectorBase:SCAU000272"/>
<evidence type="ECO:0000256" key="1">
    <source>
        <dbReference type="SAM" id="Coils"/>
    </source>
</evidence>
<evidence type="ECO:0000313" key="4">
    <source>
        <dbReference type="Proteomes" id="UP000095300"/>
    </source>
</evidence>
<keyword evidence="4" id="KW-1185">Reference proteome</keyword>
<feature type="compositionally biased region" description="Acidic residues" evidence="2">
    <location>
        <begin position="74"/>
        <end position="87"/>
    </location>
</feature>
<dbReference type="OrthoDB" id="8067162at2759"/>
<feature type="coiled-coil region" evidence="1">
    <location>
        <begin position="1529"/>
        <end position="1556"/>
    </location>
</feature>
<feature type="compositionally biased region" description="Basic and acidic residues" evidence="2">
    <location>
        <begin position="230"/>
        <end position="256"/>
    </location>
</feature>
<feature type="compositionally biased region" description="Low complexity" evidence="2">
    <location>
        <begin position="1695"/>
        <end position="1707"/>
    </location>
</feature>
<feature type="region of interest" description="Disordered" evidence="2">
    <location>
        <begin position="216"/>
        <end position="313"/>
    </location>
</feature>
<evidence type="ECO:0000256" key="2">
    <source>
        <dbReference type="SAM" id="MobiDB-lite"/>
    </source>
</evidence>
<feature type="compositionally biased region" description="Low complexity" evidence="2">
    <location>
        <begin position="302"/>
        <end position="311"/>
    </location>
</feature>
<keyword evidence="1" id="KW-0175">Coiled coil</keyword>
<feature type="compositionally biased region" description="Basic residues" evidence="2">
    <location>
        <begin position="1732"/>
        <end position="1748"/>
    </location>
</feature>
<feature type="region of interest" description="Disordered" evidence="2">
    <location>
        <begin position="73"/>
        <end position="98"/>
    </location>
</feature>
<feature type="region of interest" description="Disordered" evidence="2">
    <location>
        <begin position="1305"/>
        <end position="1325"/>
    </location>
</feature>
<feature type="region of interest" description="Disordered" evidence="2">
    <location>
        <begin position="1027"/>
        <end position="1136"/>
    </location>
</feature>